<comment type="caution">
    <text evidence="3">The sequence shown here is derived from an EMBL/GenBank/DDBJ whole genome shotgun (WGS) entry which is preliminary data.</text>
</comment>
<feature type="signal peptide" evidence="1">
    <location>
        <begin position="1"/>
        <end position="20"/>
    </location>
</feature>
<gene>
    <name evidence="3" type="ORF">BYL167_LOCUS77628</name>
    <name evidence="2" type="ORF">GIL414_LOCUS21309</name>
</gene>
<proteinExistence type="predicted"/>
<dbReference type="EMBL" id="CAJOBJ010017567">
    <property type="protein sequence ID" value="CAF4193411.1"/>
    <property type="molecule type" value="Genomic_DNA"/>
</dbReference>
<evidence type="ECO:0000313" key="3">
    <source>
        <dbReference type="EMBL" id="CAF5172759.1"/>
    </source>
</evidence>
<dbReference type="Proteomes" id="UP000681967">
    <property type="component" value="Unassembled WGS sequence"/>
</dbReference>
<name>A0A8S3GWJ0_9BILA</name>
<dbReference type="AlphaFoldDB" id="A0A8S3GWJ0"/>
<dbReference type="Proteomes" id="UP000681720">
    <property type="component" value="Unassembled WGS sequence"/>
</dbReference>
<evidence type="ECO:0000313" key="2">
    <source>
        <dbReference type="EMBL" id="CAF4193411.1"/>
    </source>
</evidence>
<evidence type="ECO:0000256" key="1">
    <source>
        <dbReference type="SAM" id="SignalP"/>
    </source>
</evidence>
<feature type="chain" id="PRO_5036434797" evidence="1">
    <location>
        <begin position="21"/>
        <end position="59"/>
    </location>
</feature>
<feature type="non-terminal residue" evidence="3">
    <location>
        <position position="59"/>
    </location>
</feature>
<dbReference type="EMBL" id="CAJOBH010283369">
    <property type="protein sequence ID" value="CAF5172759.1"/>
    <property type="molecule type" value="Genomic_DNA"/>
</dbReference>
<reference evidence="3" key="1">
    <citation type="submission" date="2021-02" db="EMBL/GenBank/DDBJ databases">
        <authorList>
            <person name="Nowell W R."/>
        </authorList>
    </citation>
    <scope>NUCLEOTIDE SEQUENCE</scope>
</reference>
<accession>A0A8S3GWJ0</accession>
<protein>
    <submittedName>
        <fullName evidence="3">Uncharacterized protein</fullName>
    </submittedName>
</protein>
<keyword evidence="1" id="KW-0732">Signal</keyword>
<sequence length="59" mass="6415">MKVFILSIVLLIAVVSLVQGAIPACIQEKIDSIVTGPVWNPPATITKYSYGDKTTYLFS</sequence>
<organism evidence="3 4">
    <name type="scientific">Rotaria magnacalcarata</name>
    <dbReference type="NCBI Taxonomy" id="392030"/>
    <lineage>
        <taxon>Eukaryota</taxon>
        <taxon>Metazoa</taxon>
        <taxon>Spiralia</taxon>
        <taxon>Gnathifera</taxon>
        <taxon>Rotifera</taxon>
        <taxon>Eurotatoria</taxon>
        <taxon>Bdelloidea</taxon>
        <taxon>Philodinida</taxon>
        <taxon>Philodinidae</taxon>
        <taxon>Rotaria</taxon>
    </lineage>
</organism>
<evidence type="ECO:0000313" key="4">
    <source>
        <dbReference type="Proteomes" id="UP000681967"/>
    </source>
</evidence>